<dbReference type="PANTHER" id="PTHR21716">
    <property type="entry name" value="TRANSMEMBRANE PROTEIN"/>
    <property type="match status" value="1"/>
</dbReference>
<feature type="transmembrane region" description="Helical" evidence="9">
    <location>
        <begin position="204"/>
        <end position="227"/>
    </location>
</feature>
<dbReference type="EMBL" id="JACIDC010000001">
    <property type="protein sequence ID" value="MBB4038546.1"/>
    <property type="molecule type" value="Genomic_DNA"/>
</dbReference>
<proteinExistence type="inferred from homology"/>
<keyword evidence="11" id="KW-1185">Reference proteome</keyword>
<dbReference type="GO" id="GO:0005886">
    <property type="term" value="C:plasma membrane"/>
    <property type="evidence" value="ECO:0007669"/>
    <property type="project" value="UniProtKB-SubCell"/>
</dbReference>
<comment type="caution">
    <text evidence="10">The sequence shown here is derived from an EMBL/GenBank/DDBJ whole genome shotgun (WGS) entry which is preliminary data.</text>
</comment>
<evidence type="ECO:0000256" key="2">
    <source>
        <dbReference type="ARBA" id="ARBA00009773"/>
    </source>
</evidence>
<gene>
    <name evidence="10" type="ORF">GGR34_000175</name>
</gene>
<feature type="region of interest" description="Disordered" evidence="8">
    <location>
        <begin position="669"/>
        <end position="689"/>
    </location>
</feature>
<reference evidence="10 11" key="1">
    <citation type="submission" date="2020-08" db="EMBL/GenBank/DDBJ databases">
        <title>Genomic Encyclopedia of Type Strains, Phase IV (KMG-IV): sequencing the most valuable type-strain genomes for metagenomic binning, comparative biology and taxonomic classification.</title>
        <authorList>
            <person name="Goeker M."/>
        </authorList>
    </citation>
    <scope>NUCLEOTIDE SEQUENCE [LARGE SCALE GENOMIC DNA]</scope>
    <source>
        <strain evidence="10 11">DSM 15743</strain>
    </source>
</reference>
<keyword evidence="7 9" id="KW-0472">Membrane</keyword>
<feature type="transmembrane region" description="Helical" evidence="9">
    <location>
        <begin position="366"/>
        <end position="391"/>
    </location>
</feature>
<comment type="subcellular location">
    <subcellularLocation>
        <location evidence="1">Cell membrane</location>
        <topology evidence="1">Multi-pass membrane protein</topology>
    </subcellularLocation>
</comment>
<feature type="transmembrane region" description="Helical" evidence="9">
    <location>
        <begin position="65"/>
        <end position="85"/>
    </location>
</feature>
<feature type="compositionally biased region" description="Basic and acidic residues" evidence="8">
    <location>
        <begin position="486"/>
        <end position="503"/>
    </location>
</feature>
<dbReference type="Proteomes" id="UP000519439">
    <property type="component" value="Unassembled WGS sequence"/>
</dbReference>
<feature type="transmembrane region" description="Helical" evidence="9">
    <location>
        <begin position="262"/>
        <end position="284"/>
    </location>
</feature>
<comment type="similarity">
    <text evidence="2">Belongs to the autoinducer-2 exporter (AI-2E) (TC 2.A.86) family.</text>
</comment>
<evidence type="ECO:0000256" key="4">
    <source>
        <dbReference type="ARBA" id="ARBA00022475"/>
    </source>
</evidence>
<evidence type="ECO:0000256" key="1">
    <source>
        <dbReference type="ARBA" id="ARBA00004651"/>
    </source>
</evidence>
<evidence type="ECO:0000256" key="5">
    <source>
        <dbReference type="ARBA" id="ARBA00022692"/>
    </source>
</evidence>
<sequence>MSTLLQDGAIVSRLEEIDRMRPASAPVPPPETEIDPPGVPGLSGLMTLAVGVVVLAALYVGREVFLPVFLAILLAFVLAPFVELLRRWHLGRGPSVIIAVLVALGIILSIGGVIGFQLAGLATDLPRYQSTIREKVGSLREGAMGRLPGLLKDFGRHIDQAVAEPPEKTSPAPATSTPPPEEPKPLPVEVHEPDPTPAQVARNVLLPIVGPLATMGIVFVVLIFILMQREDLRDRMIRLFGSSDLHRTTAAMDDAARRLSRYFLTQLALNACFGLVAGIGLWLIGVPSPALWGVFAALMRFVPYIGSFLAAVPPILLAAAVDPGWSMALMALALFVIGEPLMGHVVEPVVYGQSTGLSPFSVVLSAIFWTWLWGPVGLVIATPLTLCLVVLGRHVERLEFLDVLLGDRPALTPAENLYQRMLAGDPDEALESAELLLKERSLTSYYDEVALKGLQLAANDATRGVMTQRQLEQVKDVVTSLVQDLSGHDDVEPKPHETKDEPVAARVSEQPDNKQPAAEAPMPEESGIPETWRAEGAIMCVAGRGPLDEAAAEMLAQLLGKHGLGTRVVSHEAVSRREIFGLDMTGVQMICISYLEISGTPAHLRYLLRRLKQRVPDAPTLVGLWPVDDPVLKSEAMRATLGATYHVSSLREAVVQCLRVATGEEKLSQAEVNPAPGQATAAKRLPLPA</sequence>
<feature type="transmembrane region" description="Helical" evidence="9">
    <location>
        <begin position="39"/>
        <end position="59"/>
    </location>
</feature>
<feature type="region of interest" description="Disordered" evidence="8">
    <location>
        <begin position="485"/>
        <end position="527"/>
    </location>
</feature>
<feature type="transmembrane region" description="Helical" evidence="9">
    <location>
        <begin position="97"/>
        <end position="119"/>
    </location>
</feature>
<evidence type="ECO:0000256" key="7">
    <source>
        <dbReference type="ARBA" id="ARBA00023136"/>
    </source>
</evidence>
<name>A0A7W6ICB5_9HYPH</name>
<dbReference type="Pfam" id="PF01594">
    <property type="entry name" value="AI-2E_transport"/>
    <property type="match status" value="2"/>
</dbReference>
<feature type="region of interest" description="Disordered" evidence="8">
    <location>
        <begin position="164"/>
        <end position="190"/>
    </location>
</feature>
<evidence type="ECO:0000256" key="6">
    <source>
        <dbReference type="ARBA" id="ARBA00022989"/>
    </source>
</evidence>
<feature type="transmembrane region" description="Helical" evidence="9">
    <location>
        <begin position="324"/>
        <end position="346"/>
    </location>
</feature>
<keyword evidence="5 9" id="KW-0812">Transmembrane</keyword>
<feature type="transmembrane region" description="Helical" evidence="9">
    <location>
        <begin position="290"/>
        <end position="312"/>
    </location>
</feature>
<protein>
    <submittedName>
        <fullName evidence="10">Putative PurR-regulated permease PerM</fullName>
    </submittedName>
</protein>
<organism evidence="10 11">
    <name type="scientific">Microvirga flocculans</name>
    <dbReference type="NCBI Taxonomy" id="217168"/>
    <lineage>
        <taxon>Bacteria</taxon>
        <taxon>Pseudomonadati</taxon>
        <taxon>Pseudomonadota</taxon>
        <taxon>Alphaproteobacteria</taxon>
        <taxon>Hyphomicrobiales</taxon>
        <taxon>Methylobacteriaceae</taxon>
        <taxon>Microvirga</taxon>
    </lineage>
</organism>
<accession>A0A7W6ICB5</accession>
<dbReference type="InterPro" id="IPR002549">
    <property type="entry name" value="AI-2E-like"/>
</dbReference>
<dbReference type="PANTHER" id="PTHR21716:SF53">
    <property type="entry name" value="PERMEASE PERM-RELATED"/>
    <property type="match status" value="1"/>
</dbReference>
<evidence type="ECO:0000313" key="11">
    <source>
        <dbReference type="Proteomes" id="UP000519439"/>
    </source>
</evidence>
<feature type="compositionally biased region" description="Basic and acidic residues" evidence="8">
    <location>
        <begin position="181"/>
        <end position="190"/>
    </location>
</feature>
<dbReference type="AlphaFoldDB" id="A0A7W6ICB5"/>
<evidence type="ECO:0000256" key="3">
    <source>
        <dbReference type="ARBA" id="ARBA00022448"/>
    </source>
</evidence>
<evidence type="ECO:0000313" key="10">
    <source>
        <dbReference type="EMBL" id="MBB4038546.1"/>
    </source>
</evidence>
<evidence type="ECO:0000256" key="8">
    <source>
        <dbReference type="SAM" id="MobiDB-lite"/>
    </source>
</evidence>
<evidence type="ECO:0000256" key="9">
    <source>
        <dbReference type="SAM" id="Phobius"/>
    </source>
</evidence>
<keyword evidence="3" id="KW-0813">Transport</keyword>
<keyword evidence="6 9" id="KW-1133">Transmembrane helix</keyword>
<keyword evidence="4" id="KW-1003">Cell membrane</keyword>